<gene>
    <name evidence="6" type="ORF">DKX38_013216</name>
</gene>
<keyword evidence="3 5" id="KW-1133">Transmembrane helix</keyword>
<evidence type="ECO:0000256" key="5">
    <source>
        <dbReference type="SAM" id="Phobius"/>
    </source>
</evidence>
<sequence length="263" mass="28852">MSEYANKKTRGVLLVMFLPCKVLESWLVGWLLLSFLWLSRPSFLPRLLKSTQLAPLCSKLTTLGELHLKFITFAVPAEIFPARLRSTCHGISTASGKAGATVGAFGFLYAVDDIGVGGILIILGVVNFLGLMFTFSVPEWKGKSLEELFGESEPENGSTAESRQAGLWVLNGHRGHRGIQTYIDSSFFQGLFATNGKHDPFSLVSTAVLSAHGWESPSGLGGYCFQLKGPLIWTFPEMVFLQRPVSDIIGVGTVLYWLWCISQ</sequence>
<evidence type="ECO:0008006" key="8">
    <source>
        <dbReference type="Google" id="ProtNLM"/>
    </source>
</evidence>
<dbReference type="GO" id="GO:0022857">
    <property type="term" value="F:transmembrane transporter activity"/>
    <property type="evidence" value="ECO:0007669"/>
    <property type="project" value="InterPro"/>
</dbReference>
<feature type="transmembrane region" description="Helical" evidence="5">
    <location>
        <begin position="114"/>
        <end position="135"/>
    </location>
</feature>
<evidence type="ECO:0000313" key="6">
    <source>
        <dbReference type="EMBL" id="KAB5545104.1"/>
    </source>
</evidence>
<dbReference type="SUPFAM" id="SSF103473">
    <property type="entry name" value="MFS general substrate transporter"/>
    <property type="match status" value="1"/>
</dbReference>
<protein>
    <recommendedName>
        <fullName evidence="8">Major facilitator superfamily (MFS) profile domain-containing protein</fullName>
    </recommendedName>
</protein>
<name>A0A5N5LQK8_9ROSI</name>
<accession>A0A5N5LQK8</accession>
<evidence type="ECO:0000256" key="4">
    <source>
        <dbReference type="ARBA" id="ARBA00023136"/>
    </source>
</evidence>
<dbReference type="GO" id="GO:0016020">
    <property type="term" value="C:membrane"/>
    <property type="evidence" value="ECO:0007669"/>
    <property type="project" value="UniProtKB-SubCell"/>
</dbReference>
<dbReference type="Gene3D" id="1.20.1250.20">
    <property type="entry name" value="MFS general substrate transporter like domains"/>
    <property type="match status" value="1"/>
</dbReference>
<evidence type="ECO:0000256" key="1">
    <source>
        <dbReference type="ARBA" id="ARBA00004141"/>
    </source>
</evidence>
<dbReference type="PANTHER" id="PTHR24064">
    <property type="entry name" value="SOLUTE CARRIER FAMILY 22 MEMBER"/>
    <property type="match status" value="1"/>
</dbReference>
<dbReference type="InterPro" id="IPR036259">
    <property type="entry name" value="MFS_trans_sf"/>
</dbReference>
<keyword evidence="7" id="KW-1185">Reference proteome</keyword>
<keyword evidence="4 5" id="KW-0472">Membrane</keyword>
<reference evidence="7" key="1">
    <citation type="journal article" date="2019" name="Gigascience">
        <title>De novo genome assembly of the endangered Acer yangbiense, a plant species with extremely small populations endemic to Yunnan Province, China.</title>
        <authorList>
            <person name="Yang J."/>
            <person name="Wariss H.M."/>
            <person name="Tao L."/>
            <person name="Zhang R."/>
            <person name="Yun Q."/>
            <person name="Hollingsworth P."/>
            <person name="Dao Z."/>
            <person name="Luo G."/>
            <person name="Guo H."/>
            <person name="Ma Y."/>
            <person name="Sun W."/>
        </authorList>
    </citation>
    <scope>NUCLEOTIDE SEQUENCE [LARGE SCALE GENOMIC DNA]</scope>
    <source>
        <strain evidence="7">cv. br00</strain>
    </source>
</reference>
<organism evidence="6 7">
    <name type="scientific">Salix brachista</name>
    <dbReference type="NCBI Taxonomy" id="2182728"/>
    <lineage>
        <taxon>Eukaryota</taxon>
        <taxon>Viridiplantae</taxon>
        <taxon>Streptophyta</taxon>
        <taxon>Embryophyta</taxon>
        <taxon>Tracheophyta</taxon>
        <taxon>Spermatophyta</taxon>
        <taxon>Magnoliopsida</taxon>
        <taxon>eudicotyledons</taxon>
        <taxon>Gunneridae</taxon>
        <taxon>Pentapetalae</taxon>
        <taxon>rosids</taxon>
        <taxon>fabids</taxon>
        <taxon>Malpighiales</taxon>
        <taxon>Salicaceae</taxon>
        <taxon>Saliceae</taxon>
        <taxon>Salix</taxon>
    </lineage>
</organism>
<evidence type="ECO:0000313" key="7">
    <source>
        <dbReference type="Proteomes" id="UP000326939"/>
    </source>
</evidence>
<comment type="caution">
    <text evidence="6">The sequence shown here is derived from an EMBL/GenBank/DDBJ whole genome shotgun (WGS) entry which is preliminary data.</text>
</comment>
<dbReference type="Proteomes" id="UP000326939">
    <property type="component" value="Chromosome 8"/>
</dbReference>
<dbReference type="EMBL" id="VDCV01000008">
    <property type="protein sequence ID" value="KAB5545104.1"/>
    <property type="molecule type" value="Genomic_DNA"/>
</dbReference>
<comment type="subcellular location">
    <subcellularLocation>
        <location evidence="1">Membrane</location>
        <topology evidence="1">Multi-pass membrane protein</topology>
    </subcellularLocation>
</comment>
<dbReference type="AlphaFoldDB" id="A0A5N5LQK8"/>
<proteinExistence type="predicted"/>
<keyword evidence="2 5" id="KW-0812">Transmembrane</keyword>
<feature type="transmembrane region" description="Helical" evidence="5">
    <location>
        <begin position="12"/>
        <end position="38"/>
    </location>
</feature>
<evidence type="ECO:0000256" key="2">
    <source>
        <dbReference type="ARBA" id="ARBA00022692"/>
    </source>
</evidence>
<evidence type="ECO:0000256" key="3">
    <source>
        <dbReference type="ARBA" id="ARBA00022989"/>
    </source>
</evidence>
<dbReference type="InterPro" id="IPR005828">
    <property type="entry name" value="MFS_sugar_transport-like"/>
</dbReference>
<dbReference type="Pfam" id="PF00083">
    <property type="entry name" value="Sugar_tr"/>
    <property type="match status" value="1"/>
</dbReference>